<evidence type="ECO:0000256" key="3">
    <source>
        <dbReference type="ARBA" id="ARBA00023015"/>
    </source>
</evidence>
<evidence type="ECO:0000313" key="11">
    <source>
        <dbReference type="Proteomes" id="UP000443582"/>
    </source>
</evidence>
<dbReference type="SMART" id="SM00448">
    <property type="entry name" value="REC"/>
    <property type="match status" value="1"/>
</dbReference>
<dbReference type="CDD" id="cd17574">
    <property type="entry name" value="REC_OmpR"/>
    <property type="match status" value="1"/>
</dbReference>
<protein>
    <submittedName>
        <fullName evidence="10">Response regulator transcription factor</fullName>
    </submittedName>
</protein>
<dbReference type="Pfam" id="PF00072">
    <property type="entry name" value="Response_reg"/>
    <property type="match status" value="1"/>
</dbReference>
<evidence type="ECO:0000256" key="1">
    <source>
        <dbReference type="ARBA" id="ARBA00022553"/>
    </source>
</evidence>
<dbReference type="Gene3D" id="3.40.50.2300">
    <property type="match status" value="1"/>
</dbReference>
<dbReference type="RefSeq" id="WP_115363534.1">
    <property type="nucleotide sequence ID" value="NZ_QDKL01000003.1"/>
</dbReference>
<keyword evidence="2" id="KW-0902">Two-component regulatory system</keyword>
<evidence type="ECO:0000313" key="10">
    <source>
        <dbReference type="EMBL" id="RZF21082.1"/>
    </source>
</evidence>
<feature type="modified residue" description="4-aspartylphosphate" evidence="6">
    <location>
        <position position="52"/>
    </location>
</feature>
<keyword evidence="11" id="KW-1185">Reference proteome</keyword>
<dbReference type="Proteomes" id="UP000443582">
    <property type="component" value="Unassembled WGS sequence"/>
</dbReference>
<dbReference type="PROSITE" id="PS50110">
    <property type="entry name" value="RESPONSE_REGULATORY"/>
    <property type="match status" value="1"/>
</dbReference>
<dbReference type="EMBL" id="QDKL01000003">
    <property type="protein sequence ID" value="RZF21082.1"/>
    <property type="molecule type" value="Genomic_DNA"/>
</dbReference>
<comment type="caution">
    <text evidence="10">The sequence shown here is derived from an EMBL/GenBank/DDBJ whole genome shotgun (WGS) entry which is preliminary data.</text>
</comment>
<feature type="domain" description="OmpR/PhoB-type" evidence="9">
    <location>
        <begin position="127"/>
        <end position="225"/>
    </location>
</feature>
<proteinExistence type="predicted"/>
<reference evidence="11" key="1">
    <citation type="journal article" date="2019" name="Int. J. Syst. Evol. Microbiol.">
        <title>Halobacteriovorax valvorus sp. nov., a novel prokaryotic predator isolated from coastal seawater of China.</title>
        <authorList>
            <person name="Chen M.-X."/>
        </authorList>
    </citation>
    <scope>NUCLEOTIDE SEQUENCE [LARGE SCALE GENOMIC DNA]</scope>
    <source>
        <strain evidence="11">BL9</strain>
    </source>
</reference>
<evidence type="ECO:0000256" key="5">
    <source>
        <dbReference type="ARBA" id="ARBA00023163"/>
    </source>
</evidence>
<dbReference type="PROSITE" id="PS51755">
    <property type="entry name" value="OMPR_PHOB"/>
    <property type="match status" value="1"/>
</dbReference>
<name>A0ABY0IIB5_9BACT</name>
<dbReference type="SUPFAM" id="SSF52172">
    <property type="entry name" value="CheY-like"/>
    <property type="match status" value="1"/>
</dbReference>
<gene>
    <name evidence="10" type="ORF">DAY19_13970</name>
</gene>
<keyword evidence="3" id="KW-0805">Transcription regulation</keyword>
<dbReference type="CDD" id="cd00383">
    <property type="entry name" value="trans_reg_C"/>
    <property type="match status" value="1"/>
</dbReference>
<evidence type="ECO:0000256" key="6">
    <source>
        <dbReference type="PROSITE-ProRule" id="PRU00169"/>
    </source>
</evidence>
<dbReference type="InterPro" id="IPR011006">
    <property type="entry name" value="CheY-like_superfamily"/>
</dbReference>
<sequence>MSHILLIEDEENIAKGIILNLELEGFEVTHAARGDEAIEIYEQKNFDLVVLDLMLPGLSGEDILVKIRDVNEKTPVLVLSAKDSSKSKVRCFNLGTDDYLAKPFNLDEFILRVKRLLKRSSWTKKEVEVYKFGNNEINFSDFKAYSNEQEYSLTEQEAKILTLLTQNEGEVVTRGELLELLGYKKDSNTRTIDNFIVRFRKYFEENPKEPKHIISIRSVGYKFVK</sequence>
<evidence type="ECO:0000259" key="8">
    <source>
        <dbReference type="PROSITE" id="PS50110"/>
    </source>
</evidence>
<dbReference type="InterPro" id="IPR039420">
    <property type="entry name" value="WalR-like"/>
</dbReference>
<dbReference type="PANTHER" id="PTHR48111">
    <property type="entry name" value="REGULATOR OF RPOS"/>
    <property type="match status" value="1"/>
</dbReference>
<dbReference type="SMART" id="SM00862">
    <property type="entry name" value="Trans_reg_C"/>
    <property type="match status" value="1"/>
</dbReference>
<dbReference type="InterPro" id="IPR036388">
    <property type="entry name" value="WH-like_DNA-bd_sf"/>
</dbReference>
<evidence type="ECO:0000256" key="2">
    <source>
        <dbReference type="ARBA" id="ARBA00023012"/>
    </source>
</evidence>
<dbReference type="Pfam" id="PF00486">
    <property type="entry name" value="Trans_reg_C"/>
    <property type="match status" value="1"/>
</dbReference>
<evidence type="ECO:0000256" key="7">
    <source>
        <dbReference type="PROSITE-ProRule" id="PRU01091"/>
    </source>
</evidence>
<evidence type="ECO:0000259" key="9">
    <source>
        <dbReference type="PROSITE" id="PS51755"/>
    </source>
</evidence>
<accession>A0ABY0IIB5</accession>
<dbReference type="Gene3D" id="1.10.10.10">
    <property type="entry name" value="Winged helix-like DNA-binding domain superfamily/Winged helix DNA-binding domain"/>
    <property type="match status" value="1"/>
</dbReference>
<dbReference type="PANTHER" id="PTHR48111:SF21">
    <property type="entry name" value="DNA-BINDING DUAL MASTER TRANSCRIPTIONAL REGULATOR RPAA"/>
    <property type="match status" value="1"/>
</dbReference>
<feature type="domain" description="Response regulatory" evidence="8">
    <location>
        <begin position="3"/>
        <end position="117"/>
    </location>
</feature>
<evidence type="ECO:0000256" key="4">
    <source>
        <dbReference type="ARBA" id="ARBA00023125"/>
    </source>
</evidence>
<keyword evidence="5" id="KW-0804">Transcription</keyword>
<keyword evidence="4 7" id="KW-0238">DNA-binding</keyword>
<dbReference type="InterPro" id="IPR001789">
    <property type="entry name" value="Sig_transdc_resp-reg_receiver"/>
</dbReference>
<organism evidence="10 11">
    <name type="scientific">Halobacteriovorax vibrionivorans</name>
    <dbReference type="NCBI Taxonomy" id="2152716"/>
    <lineage>
        <taxon>Bacteria</taxon>
        <taxon>Pseudomonadati</taxon>
        <taxon>Bdellovibrionota</taxon>
        <taxon>Bacteriovoracia</taxon>
        <taxon>Bacteriovoracales</taxon>
        <taxon>Halobacteriovoraceae</taxon>
        <taxon>Halobacteriovorax</taxon>
    </lineage>
</organism>
<dbReference type="InterPro" id="IPR001867">
    <property type="entry name" value="OmpR/PhoB-type_DNA-bd"/>
</dbReference>
<feature type="DNA-binding region" description="OmpR/PhoB-type" evidence="7">
    <location>
        <begin position="127"/>
        <end position="225"/>
    </location>
</feature>
<keyword evidence="1 6" id="KW-0597">Phosphoprotein</keyword>